<gene>
    <name evidence="3" type="ORF">GWK08_07595</name>
</gene>
<sequence>MLSVIIRDIVPGDNERIAFIIRSVLEDFNVPKTGSTYADESLNHMYESYDVKDAHYFVVELNGELIGGAGISQLDNYKGKVCELQKMYLLPVARGKGIGSRLIQLCLEKAEELGYTECYLETLPGMEVAQKLYEKNGFEYLDNPMGDTGHCVCPVWMLKKLEEKAK</sequence>
<dbReference type="GO" id="GO:0008080">
    <property type="term" value="F:N-acetyltransferase activity"/>
    <property type="evidence" value="ECO:0007669"/>
    <property type="project" value="InterPro"/>
</dbReference>
<evidence type="ECO:0000259" key="2">
    <source>
        <dbReference type="PROSITE" id="PS51186"/>
    </source>
</evidence>
<dbReference type="EMBL" id="JAABOO010000002">
    <property type="protein sequence ID" value="NER13297.1"/>
    <property type="molecule type" value="Genomic_DNA"/>
</dbReference>
<reference evidence="3 4" key="1">
    <citation type="submission" date="2020-01" db="EMBL/GenBank/DDBJ databases">
        <title>Leptobacterium flavescens.</title>
        <authorList>
            <person name="Wang G."/>
        </authorList>
    </citation>
    <scope>NUCLEOTIDE SEQUENCE [LARGE SCALE GENOMIC DNA]</scope>
    <source>
        <strain evidence="3 4">KCTC 22160</strain>
    </source>
</reference>
<dbReference type="InterPro" id="IPR000182">
    <property type="entry name" value="GNAT_dom"/>
</dbReference>
<evidence type="ECO:0000256" key="1">
    <source>
        <dbReference type="ARBA" id="ARBA00022679"/>
    </source>
</evidence>
<organism evidence="3 4">
    <name type="scientific">Leptobacterium flavescens</name>
    <dbReference type="NCBI Taxonomy" id="472055"/>
    <lineage>
        <taxon>Bacteria</taxon>
        <taxon>Pseudomonadati</taxon>
        <taxon>Bacteroidota</taxon>
        <taxon>Flavobacteriia</taxon>
        <taxon>Flavobacteriales</taxon>
        <taxon>Flavobacteriaceae</taxon>
        <taxon>Leptobacterium</taxon>
    </lineage>
</organism>
<dbReference type="AlphaFoldDB" id="A0A6P0UJZ6"/>
<protein>
    <submittedName>
        <fullName evidence="3">GNAT family N-acetyltransferase</fullName>
    </submittedName>
</protein>
<dbReference type="InterPro" id="IPR050769">
    <property type="entry name" value="NAT_camello-type"/>
</dbReference>
<dbReference type="Pfam" id="PF00583">
    <property type="entry name" value="Acetyltransf_1"/>
    <property type="match status" value="1"/>
</dbReference>
<keyword evidence="1 3" id="KW-0808">Transferase</keyword>
<dbReference type="InterPro" id="IPR016181">
    <property type="entry name" value="Acyl_CoA_acyltransferase"/>
</dbReference>
<dbReference type="CDD" id="cd04301">
    <property type="entry name" value="NAT_SF"/>
    <property type="match status" value="1"/>
</dbReference>
<dbReference type="Proteomes" id="UP000468581">
    <property type="component" value="Unassembled WGS sequence"/>
</dbReference>
<comment type="caution">
    <text evidence="3">The sequence shown here is derived from an EMBL/GenBank/DDBJ whole genome shotgun (WGS) entry which is preliminary data.</text>
</comment>
<dbReference type="PROSITE" id="PS51186">
    <property type="entry name" value="GNAT"/>
    <property type="match status" value="1"/>
</dbReference>
<dbReference type="PANTHER" id="PTHR13947:SF37">
    <property type="entry name" value="LD18367P"/>
    <property type="match status" value="1"/>
</dbReference>
<dbReference type="PANTHER" id="PTHR13947">
    <property type="entry name" value="GNAT FAMILY N-ACETYLTRANSFERASE"/>
    <property type="match status" value="1"/>
</dbReference>
<proteinExistence type="predicted"/>
<evidence type="ECO:0000313" key="3">
    <source>
        <dbReference type="EMBL" id="NER13297.1"/>
    </source>
</evidence>
<dbReference type="Gene3D" id="3.40.630.30">
    <property type="match status" value="1"/>
</dbReference>
<name>A0A6P0UJZ6_9FLAO</name>
<evidence type="ECO:0000313" key="4">
    <source>
        <dbReference type="Proteomes" id="UP000468581"/>
    </source>
</evidence>
<accession>A0A6P0UJZ6</accession>
<dbReference type="SUPFAM" id="SSF55729">
    <property type="entry name" value="Acyl-CoA N-acyltransferases (Nat)"/>
    <property type="match status" value="1"/>
</dbReference>
<keyword evidence="4" id="KW-1185">Reference proteome</keyword>
<feature type="domain" description="N-acetyltransferase" evidence="2">
    <location>
        <begin position="4"/>
        <end position="162"/>
    </location>
</feature>